<evidence type="ECO:0000259" key="1">
    <source>
        <dbReference type="Pfam" id="PF25164"/>
    </source>
</evidence>
<gene>
    <name evidence="2" type="ordered locus">cce_4921</name>
</gene>
<organism evidence="2 3">
    <name type="scientific">Crocosphaera subtropica (strain ATCC 51142 / BH68)</name>
    <name type="common">Cyanothece sp. (strain ATCC 51142)</name>
    <dbReference type="NCBI Taxonomy" id="43989"/>
    <lineage>
        <taxon>Bacteria</taxon>
        <taxon>Bacillati</taxon>
        <taxon>Cyanobacteriota</taxon>
        <taxon>Cyanophyceae</taxon>
        <taxon>Oscillatoriophycideae</taxon>
        <taxon>Chroococcales</taxon>
        <taxon>Aphanothecaceae</taxon>
        <taxon>Crocosphaera</taxon>
        <taxon>Crocosphaera subtropica</taxon>
    </lineage>
</organism>
<evidence type="ECO:0000313" key="2">
    <source>
        <dbReference type="EMBL" id="ACB54267.1"/>
    </source>
</evidence>
<proteinExistence type="predicted"/>
<dbReference type="RefSeq" id="WP_009546322.1">
    <property type="nucleotide sequence ID" value="NC_010547.1"/>
</dbReference>
<protein>
    <recommendedName>
        <fullName evidence="1">Competence protein CoiA-like N-terminal domain-containing protein</fullName>
    </recommendedName>
</protein>
<dbReference type="STRING" id="43989.cce_4921"/>
<dbReference type="Pfam" id="PF25164">
    <property type="entry name" value="CoiA_N"/>
    <property type="match status" value="1"/>
</dbReference>
<accession>B1X2A6</accession>
<dbReference type="KEGG" id="cyt:cce_4921"/>
<dbReference type="AlphaFoldDB" id="B1X2A6"/>
<sequence>MWLEYGLNEAQNLISISEVTRGKTALKCPYCQGELIAKKGKIKVHHFAHAGETCEPSQNQNIHLPLFCRFNLVLNNNYLEHFRRIASPDYKCTGLRKERKIIRYLQEKEILEHKLFPTLSPLGKAILKQLTLSEFCEAQDKMAQDKLIELQNKVVSLERSIKDTIKFQTTDYYQSRPIRYHRKVEKNQRLKEEELKNAKIDFHLYCIHYRGVLLSHLYFLLIETPSQTLFKIGVTSRDIDSRLSEIKIDLGKIFPDFSITLLGFWEHRGNLEYYFKYLYEEFNYPLENFTEYFNFSDIEPIKNSLNSLGYKQLSALEQEVINGNINNYKSSSNNSLNSS</sequence>
<dbReference type="EMBL" id="CP000807">
    <property type="protein sequence ID" value="ACB54267.1"/>
    <property type="molecule type" value="Genomic_DNA"/>
</dbReference>
<reference evidence="2 3" key="1">
    <citation type="journal article" date="2008" name="Proc. Natl. Acad. Sci. U.S.A.">
        <title>The genome of Cyanothece 51142, a unicellular diazotrophic cyanobacterium important in the marine nitrogen cycle.</title>
        <authorList>
            <person name="Welsh E.A."/>
            <person name="Liberton M."/>
            <person name="Stoeckel J."/>
            <person name="Loh T."/>
            <person name="Elvitigala T."/>
            <person name="Wang C."/>
            <person name="Wollam A."/>
            <person name="Fulton R.S."/>
            <person name="Clifton S.W."/>
            <person name="Jacobs J.M."/>
            <person name="Aurora R."/>
            <person name="Ghosh B.K."/>
            <person name="Sherman L.A."/>
            <person name="Smith R.D."/>
            <person name="Wilson R.K."/>
            <person name="Pakrasi H.B."/>
        </authorList>
    </citation>
    <scope>NUCLEOTIDE SEQUENCE [LARGE SCALE GENOMIC DNA]</scope>
    <source>
        <strain evidence="3">ATCC 51142 / BH68</strain>
    </source>
</reference>
<evidence type="ECO:0000313" key="3">
    <source>
        <dbReference type="Proteomes" id="UP000001203"/>
    </source>
</evidence>
<dbReference type="OrthoDB" id="1490774at2"/>
<feature type="domain" description="Competence protein CoiA-like N-terminal" evidence="1">
    <location>
        <begin position="21"/>
        <end position="54"/>
    </location>
</feature>
<dbReference type="HOGENOM" id="CLU_061168_0_0_3"/>
<dbReference type="InterPro" id="IPR057253">
    <property type="entry name" value="CoiA-like_N"/>
</dbReference>
<keyword evidence="3" id="KW-1185">Reference proteome</keyword>
<dbReference type="eggNOG" id="ENOG502Z9K1">
    <property type="taxonomic scope" value="Bacteria"/>
</dbReference>
<dbReference type="Proteomes" id="UP000001203">
    <property type="component" value="Chromosome linear"/>
</dbReference>
<name>B1X2A6_CROS5</name>